<accession>A0A371H938</accession>
<sequence length="69" mass="8265">MIFGLRVVDITSLEKEEWKWLITNLWRCYDMLLRLVDDILFSLQNMKAQTIYANDIQQLYESIHSLATL</sequence>
<evidence type="ECO:0000313" key="2">
    <source>
        <dbReference type="Proteomes" id="UP000257109"/>
    </source>
</evidence>
<dbReference type="EMBL" id="QJKJ01003262">
    <property type="protein sequence ID" value="RDX99295.1"/>
    <property type="molecule type" value="Genomic_DNA"/>
</dbReference>
<reference evidence="1" key="1">
    <citation type="submission" date="2018-05" db="EMBL/GenBank/DDBJ databases">
        <title>Draft genome of Mucuna pruriens seed.</title>
        <authorList>
            <person name="Nnadi N.E."/>
            <person name="Vos R."/>
            <person name="Hasami M.H."/>
            <person name="Devisetty U.K."/>
            <person name="Aguiy J.C."/>
        </authorList>
    </citation>
    <scope>NUCLEOTIDE SEQUENCE [LARGE SCALE GENOMIC DNA]</scope>
    <source>
        <strain evidence="1">JCA_2017</strain>
    </source>
</reference>
<keyword evidence="2" id="KW-1185">Reference proteome</keyword>
<name>A0A371H938_MUCPR</name>
<gene>
    <name evidence="1" type="ORF">CR513_17670</name>
</gene>
<proteinExistence type="predicted"/>
<organism evidence="1 2">
    <name type="scientific">Mucuna pruriens</name>
    <name type="common">Velvet bean</name>
    <name type="synonym">Dolichos pruriens</name>
    <dbReference type="NCBI Taxonomy" id="157652"/>
    <lineage>
        <taxon>Eukaryota</taxon>
        <taxon>Viridiplantae</taxon>
        <taxon>Streptophyta</taxon>
        <taxon>Embryophyta</taxon>
        <taxon>Tracheophyta</taxon>
        <taxon>Spermatophyta</taxon>
        <taxon>Magnoliopsida</taxon>
        <taxon>eudicotyledons</taxon>
        <taxon>Gunneridae</taxon>
        <taxon>Pentapetalae</taxon>
        <taxon>rosids</taxon>
        <taxon>fabids</taxon>
        <taxon>Fabales</taxon>
        <taxon>Fabaceae</taxon>
        <taxon>Papilionoideae</taxon>
        <taxon>50 kb inversion clade</taxon>
        <taxon>NPAAA clade</taxon>
        <taxon>indigoferoid/millettioid clade</taxon>
        <taxon>Phaseoleae</taxon>
        <taxon>Mucuna</taxon>
    </lineage>
</organism>
<evidence type="ECO:0000313" key="1">
    <source>
        <dbReference type="EMBL" id="RDX99295.1"/>
    </source>
</evidence>
<comment type="caution">
    <text evidence="1">The sequence shown here is derived from an EMBL/GenBank/DDBJ whole genome shotgun (WGS) entry which is preliminary data.</text>
</comment>
<dbReference type="AlphaFoldDB" id="A0A371H938"/>
<feature type="non-terminal residue" evidence="1">
    <location>
        <position position="1"/>
    </location>
</feature>
<protein>
    <submittedName>
        <fullName evidence="1">Uncharacterized protein</fullName>
    </submittedName>
</protein>
<dbReference type="Proteomes" id="UP000257109">
    <property type="component" value="Unassembled WGS sequence"/>
</dbReference>